<dbReference type="Pfam" id="PF00646">
    <property type="entry name" value="F-box"/>
    <property type="match status" value="1"/>
</dbReference>
<dbReference type="Gene3D" id="1.20.1280.50">
    <property type="match status" value="1"/>
</dbReference>
<dbReference type="Proteomes" id="UP000594261">
    <property type="component" value="Chromosome 3"/>
</dbReference>
<protein>
    <recommendedName>
        <fullName evidence="1">F-box domain-containing protein</fullName>
    </recommendedName>
</protein>
<evidence type="ECO:0000313" key="2">
    <source>
        <dbReference type="EnsemblPlants" id="QL03p053036:mrna"/>
    </source>
</evidence>
<dbReference type="NCBIfam" id="TIGR01640">
    <property type="entry name" value="F_box_assoc_1"/>
    <property type="match status" value="1"/>
</dbReference>
<dbReference type="InterPro" id="IPR001810">
    <property type="entry name" value="F-box_dom"/>
</dbReference>
<dbReference type="SMART" id="SM00256">
    <property type="entry name" value="FBOX"/>
    <property type="match status" value="1"/>
</dbReference>
<dbReference type="EnsemblPlants" id="QL03p053036:mrna">
    <property type="protein sequence ID" value="QL03p053036:mrna"/>
    <property type="gene ID" value="QL03p053036"/>
</dbReference>
<dbReference type="EMBL" id="LRBV02000003">
    <property type="status" value="NOT_ANNOTATED_CDS"/>
    <property type="molecule type" value="Genomic_DNA"/>
</dbReference>
<dbReference type="AlphaFoldDB" id="A0A7N2L9G5"/>
<dbReference type="SUPFAM" id="SSF81383">
    <property type="entry name" value="F-box domain"/>
    <property type="match status" value="1"/>
</dbReference>
<dbReference type="InterPro" id="IPR036047">
    <property type="entry name" value="F-box-like_dom_sf"/>
</dbReference>
<dbReference type="Pfam" id="PF07734">
    <property type="entry name" value="FBA_1"/>
    <property type="match status" value="1"/>
</dbReference>
<dbReference type="InterPro" id="IPR017451">
    <property type="entry name" value="F-box-assoc_interact_dom"/>
</dbReference>
<proteinExistence type="predicted"/>
<dbReference type="InterPro" id="IPR006527">
    <property type="entry name" value="F-box-assoc_dom_typ1"/>
</dbReference>
<dbReference type="PANTHER" id="PTHR31672:SF13">
    <property type="entry name" value="F-BOX PROTEIN CPR30-LIKE"/>
    <property type="match status" value="1"/>
</dbReference>
<dbReference type="OMA" id="GVEDCEW"/>
<dbReference type="CDD" id="cd22157">
    <property type="entry name" value="F-box_AtFBW1-like"/>
    <property type="match status" value="1"/>
</dbReference>
<organism evidence="2 3">
    <name type="scientific">Quercus lobata</name>
    <name type="common">Valley oak</name>
    <dbReference type="NCBI Taxonomy" id="97700"/>
    <lineage>
        <taxon>Eukaryota</taxon>
        <taxon>Viridiplantae</taxon>
        <taxon>Streptophyta</taxon>
        <taxon>Embryophyta</taxon>
        <taxon>Tracheophyta</taxon>
        <taxon>Spermatophyta</taxon>
        <taxon>Magnoliopsida</taxon>
        <taxon>eudicotyledons</taxon>
        <taxon>Gunneridae</taxon>
        <taxon>Pentapetalae</taxon>
        <taxon>rosids</taxon>
        <taxon>fabids</taxon>
        <taxon>Fagales</taxon>
        <taxon>Fagaceae</taxon>
        <taxon>Quercus</taxon>
    </lineage>
</organism>
<sequence>MSDYLPAEVTEEILLGLPAKSVLRFRSVCKTWYSLISNSRFAKAYLARSNQRSSPYFLFGRFEYEKEIFSLHSNPAIDDSSDFIEFDPPYDTGDIWSSTSVYKIVGSVNGLICLVDSHHNAYEKYFLWNPSVNRSVRLPLVTNLDQSPYVYCLGFGYHAPTNEYKVVRIMYLDDDTPLAVIYALNTGEWHRFTFPPSASFIVQQASVSVSMNGALHWLAQNFMQYTYHNFILSFDLGDEIVYHEVPVPKDLEIEGGQYSLEGGQIAMLNGLLALHGGFNNYYECHAKKHDWMEFTNKKNMM</sequence>
<feature type="domain" description="F-box" evidence="1">
    <location>
        <begin position="1"/>
        <end position="45"/>
    </location>
</feature>
<dbReference type="InterPro" id="IPR050796">
    <property type="entry name" value="SCF_F-box_component"/>
</dbReference>
<dbReference type="PROSITE" id="PS50181">
    <property type="entry name" value="FBOX"/>
    <property type="match status" value="1"/>
</dbReference>
<dbReference type="Gramene" id="QL03p053036:mrna">
    <property type="protein sequence ID" value="QL03p053036:mrna"/>
    <property type="gene ID" value="QL03p053036"/>
</dbReference>
<dbReference type="InParanoid" id="A0A7N2L9G5"/>
<evidence type="ECO:0000259" key="1">
    <source>
        <dbReference type="PROSITE" id="PS50181"/>
    </source>
</evidence>
<reference evidence="2" key="2">
    <citation type="submission" date="2021-01" db="UniProtKB">
        <authorList>
            <consortium name="EnsemblPlants"/>
        </authorList>
    </citation>
    <scope>IDENTIFICATION</scope>
</reference>
<reference evidence="2 3" key="1">
    <citation type="journal article" date="2016" name="G3 (Bethesda)">
        <title>First Draft Assembly and Annotation of the Genome of a California Endemic Oak Quercus lobata Nee (Fagaceae).</title>
        <authorList>
            <person name="Sork V.L."/>
            <person name="Fitz-Gibbon S.T."/>
            <person name="Puiu D."/>
            <person name="Crepeau M."/>
            <person name="Gugger P.F."/>
            <person name="Sherman R."/>
            <person name="Stevens K."/>
            <person name="Langley C.H."/>
            <person name="Pellegrini M."/>
            <person name="Salzberg S.L."/>
        </authorList>
    </citation>
    <scope>NUCLEOTIDE SEQUENCE [LARGE SCALE GENOMIC DNA]</scope>
    <source>
        <strain evidence="2 3">cv. SW786</strain>
    </source>
</reference>
<name>A0A7N2L9G5_QUELO</name>
<evidence type="ECO:0000313" key="3">
    <source>
        <dbReference type="Proteomes" id="UP000594261"/>
    </source>
</evidence>
<keyword evidence="3" id="KW-1185">Reference proteome</keyword>
<accession>A0A7N2L9G5</accession>
<dbReference type="PANTHER" id="PTHR31672">
    <property type="entry name" value="BNACNNG10540D PROTEIN"/>
    <property type="match status" value="1"/>
</dbReference>